<reference evidence="2" key="1">
    <citation type="journal article" date="2020" name="Stud. Mycol.">
        <title>101 Dothideomycetes genomes: a test case for predicting lifestyles and emergence of pathogens.</title>
        <authorList>
            <person name="Haridas S."/>
            <person name="Albert R."/>
            <person name="Binder M."/>
            <person name="Bloem J."/>
            <person name="Labutti K."/>
            <person name="Salamov A."/>
            <person name="Andreopoulos B."/>
            <person name="Baker S."/>
            <person name="Barry K."/>
            <person name="Bills G."/>
            <person name="Bluhm B."/>
            <person name="Cannon C."/>
            <person name="Castanera R."/>
            <person name="Culley D."/>
            <person name="Daum C."/>
            <person name="Ezra D."/>
            <person name="Gonzalez J."/>
            <person name="Henrissat B."/>
            <person name="Kuo A."/>
            <person name="Liang C."/>
            <person name="Lipzen A."/>
            <person name="Lutzoni F."/>
            <person name="Magnuson J."/>
            <person name="Mondo S."/>
            <person name="Nolan M."/>
            <person name="Ohm R."/>
            <person name="Pangilinan J."/>
            <person name="Park H.-J."/>
            <person name="Ramirez L."/>
            <person name="Alfaro M."/>
            <person name="Sun H."/>
            <person name="Tritt A."/>
            <person name="Yoshinaga Y."/>
            <person name="Zwiers L.-H."/>
            <person name="Turgeon B."/>
            <person name="Goodwin S."/>
            <person name="Spatafora J."/>
            <person name="Crous P."/>
            <person name="Grigoriev I."/>
        </authorList>
    </citation>
    <scope>NUCLEOTIDE SEQUENCE</scope>
    <source>
        <strain evidence="2">CBS 116005</strain>
    </source>
</reference>
<proteinExistence type="predicted"/>
<sequence length="90" mass="9657">MKTIIPTIALFLASLAHANRCYCPDKPGSERDNGFHTTQSVCAAYRSPERPVVMDGTNCVPRPGSGFAIPDDFWSNLCLAVNGVVGVCMP</sequence>
<dbReference type="OrthoDB" id="10284549at2759"/>
<gene>
    <name evidence="2" type="ORF">EJ03DRAFT_204021</name>
</gene>
<accession>A0A6G1LHK0</accession>
<feature type="chain" id="PRO_5026175539" description="Secreted protein" evidence="1">
    <location>
        <begin position="19"/>
        <end position="90"/>
    </location>
</feature>
<keyword evidence="1" id="KW-0732">Signal</keyword>
<evidence type="ECO:0008006" key="4">
    <source>
        <dbReference type="Google" id="ProtNLM"/>
    </source>
</evidence>
<dbReference type="EMBL" id="ML995815">
    <property type="protein sequence ID" value="KAF2772431.1"/>
    <property type="molecule type" value="Genomic_DNA"/>
</dbReference>
<name>A0A6G1LHK0_9PEZI</name>
<evidence type="ECO:0000313" key="3">
    <source>
        <dbReference type="Proteomes" id="UP000799436"/>
    </source>
</evidence>
<evidence type="ECO:0000256" key="1">
    <source>
        <dbReference type="SAM" id="SignalP"/>
    </source>
</evidence>
<dbReference type="AlphaFoldDB" id="A0A6G1LHK0"/>
<keyword evidence="3" id="KW-1185">Reference proteome</keyword>
<organism evidence="2 3">
    <name type="scientific">Teratosphaeria nubilosa</name>
    <dbReference type="NCBI Taxonomy" id="161662"/>
    <lineage>
        <taxon>Eukaryota</taxon>
        <taxon>Fungi</taxon>
        <taxon>Dikarya</taxon>
        <taxon>Ascomycota</taxon>
        <taxon>Pezizomycotina</taxon>
        <taxon>Dothideomycetes</taxon>
        <taxon>Dothideomycetidae</taxon>
        <taxon>Mycosphaerellales</taxon>
        <taxon>Teratosphaeriaceae</taxon>
        <taxon>Teratosphaeria</taxon>
    </lineage>
</organism>
<evidence type="ECO:0000313" key="2">
    <source>
        <dbReference type="EMBL" id="KAF2772431.1"/>
    </source>
</evidence>
<dbReference type="Proteomes" id="UP000799436">
    <property type="component" value="Unassembled WGS sequence"/>
</dbReference>
<protein>
    <recommendedName>
        <fullName evidence="4">Secreted protein</fullName>
    </recommendedName>
</protein>
<feature type="signal peptide" evidence="1">
    <location>
        <begin position="1"/>
        <end position="18"/>
    </location>
</feature>